<evidence type="ECO:0000313" key="3">
    <source>
        <dbReference type="Proteomes" id="UP000007488"/>
    </source>
</evidence>
<keyword evidence="3" id="KW-1185">Reference proteome</keyword>
<dbReference type="PANTHER" id="PTHR43685">
    <property type="entry name" value="GLYCOSYLTRANSFERASE"/>
    <property type="match status" value="1"/>
</dbReference>
<organism evidence="2 3">
    <name type="scientific">Syntrophobotulus glycolicus (strain DSM 8271 / FlGlyR)</name>
    <dbReference type="NCBI Taxonomy" id="645991"/>
    <lineage>
        <taxon>Bacteria</taxon>
        <taxon>Bacillati</taxon>
        <taxon>Bacillota</taxon>
        <taxon>Clostridia</taxon>
        <taxon>Eubacteriales</taxon>
        <taxon>Desulfitobacteriaceae</taxon>
        <taxon>Syntrophobotulus</taxon>
    </lineage>
</organism>
<protein>
    <submittedName>
        <fullName evidence="2">Glycosyl transferase family 2</fullName>
    </submittedName>
</protein>
<dbReference type="AlphaFoldDB" id="F0SXR9"/>
<dbReference type="STRING" id="645991.Sgly_1604"/>
<dbReference type="RefSeq" id="WP_013624772.1">
    <property type="nucleotide sequence ID" value="NC_015172.1"/>
</dbReference>
<dbReference type="OrthoDB" id="9771846at2"/>
<accession>F0SXR9</accession>
<keyword evidence="2" id="KW-0808">Transferase</keyword>
<dbReference type="eggNOG" id="COG1216">
    <property type="taxonomic scope" value="Bacteria"/>
</dbReference>
<dbReference type="Proteomes" id="UP000007488">
    <property type="component" value="Chromosome"/>
</dbReference>
<dbReference type="EMBL" id="CP002547">
    <property type="protein sequence ID" value="ADY55902.1"/>
    <property type="molecule type" value="Genomic_DNA"/>
</dbReference>
<dbReference type="PANTHER" id="PTHR43685:SF2">
    <property type="entry name" value="GLYCOSYLTRANSFERASE 2-LIKE DOMAIN-CONTAINING PROTEIN"/>
    <property type="match status" value="1"/>
</dbReference>
<dbReference type="InterPro" id="IPR050834">
    <property type="entry name" value="Glycosyltransf_2"/>
</dbReference>
<dbReference type="CDD" id="cd00761">
    <property type="entry name" value="Glyco_tranf_GTA_type"/>
    <property type="match status" value="1"/>
</dbReference>
<feature type="domain" description="Glycosyltransferase 2-like" evidence="1">
    <location>
        <begin position="9"/>
        <end position="131"/>
    </location>
</feature>
<sequence length="298" mass="35375">MVYMENFLSIVIITCNRKKELEKTLKSCMSFADMNCEIIIVDNNSNDGTKEMVEQFETPKHVIIRPFFMHENLGVAGARNYGFKMANSKVVYFIDDDAYFDEDSKKLSYAYYYLLNNHNVFAIATEINDLKKKCMLKERSEKGNVQKVFSFIGASHFIRKDYVKTKDLYPEKLFYGSEERYACLCAYKDGLDIAYCEEIKVIHDPSTFTRASNYENIRNIYINTFIVKRLTLPKSLLPISTIMFYLRLVRFCNWRIDRYFECYKLYKERYIDNKYGTYRLPFKSALQLMKRFGIKMVL</sequence>
<dbReference type="Gene3D" id="3.90.550.10">
    <property type="entry name" value="Spore Coat Polysaccharide Biosynthesis Protein SpsA, Chain A"/>
    <property type="match status" value="1"/>
</dbReference>
<name>F0SXR9_SYNGF</name>
<dbReference type="InterPro" id="IPR001173">
    <property type="entry name" value="Glyco_trans_2-like"/>
</dbReference>
<dbReference type="GO" id="GO:0016740">
    <property type="term" value="F:transferase activity"/>
    <property type="evidence" value="ECO:0007669"/>
    <property type="project" value="UniProtKB-KW"/>
</dbReference>
<reference evidence="2 3" key="1">
    <citation type="journal article" date="2011" name="Stand. Genomic Sci.">
        <title>Complete genome sequence of Syntrophobotulus glycolicus type strain (FlGlyR).</title>
        <authorList>
            <person name="Han C."/>
            <person name="Mwirichia R."/>
            <person name="Chertkov O."/>
            <person name="Held B."/>
            <person name="Lapidus A."/>
            <person name="Nolan M."/>
            <person name="Lucas S."/>
            <person name="Hammon N."/>
            <person name="Deshpande S."/>
            <person name="Cheng J.F."/>
            <person name="Tapia R."/>
            <person name="Goodwin L."/>
            <person name="Pitluck S."/>
            <person name="Huntemann M."/>
            <person name="Liolios K."/>
            <person name="Ivanova N."/>
            <person name="Pagani I."/>
            <person name="Mavromatis K."/>
            <person name="Ovchinikova G."/>
            <person name="Pati A."/>
            <person name="Chen A."/>
            <person name="Palaniappan K."/>
            <person name="Land M."/>
            <person name="Hauser L."/>
            <person name="Brambilla E.M."/>
            <person name="Rohde M."/>
            <person name="Spring S."/>
            <person name="Sikorski J."/>
            <person name="Goker M."/>
            <person name="Woyke T."/>
            <person name="Bristow J."/>
            <person name="Eisen J.A."/>
            <person name="Markowitz V."/>
            <person name="Hugenholtz P."/>
            <person name="Kyrpides N.C."/>
            <person name="Klenk H.P."/>
            <person name="Detter J.C."/>
        </authorList>
    </citation>
    <scope>NUCLEOTIDE SEQUENCE [LARGE SCALE GENOMIC DNA]</scope>
    <source>
        <strain evidence="3">DSM 8271 / FlGlyR</strain>
    </source>
</reference>
<proteinExistence type="predicted"/>
<dbReference type="Pfam" id="PF00535">
    <property type="entry name" value="Glycos_transf_2"/>
    <property type="match status" value="1"/>
</dbReference>
<dbReference type="HOGENOM" id="CLU_933607_0_0_9"/>
<dbReference type="InterPro" id="IPR029044">
    <property type="entry name" value="Nucleotide-diphossugar_trans"/>
</dbReference>
<gene>
    <name evidence="2" type="ordered locus">Sgly_1604</name>
</gene>
<evidence type="ECO:0000259" key="1">
    <source>
        <dbReference type="Pfam" id="PF00535"/>
    </source>
</evidence>
<reference evidence="3" key="2">
    <citation type="submission" date="2011-02" db="EMBL/GenBank/DDBJ databases">
        <title>The complete genome of Syntrophobotulus glycolicus DSM 8271.</title>
        <authorList>
            <person name="Lucas S."/>
            <person name="Copeland A."/>
            <person name="Lapidus A."/>
            <person name="Bruce D."/>
            <person name="Goodwin L."/>
            <person name="Pitluck S."/>
            <person name="Kyrpides N."/>
            <person name="Mavromatis K."/>
            <person name="Pagani I."/>
            <person name="Ivanova N."/>
            <person name="Mikhailova N."/>
            <person name="Chertkov O."/>
            <person name="Held B."/>
            <person name="Detter J.C."/>
            <person name="Tapia R."/>
            <person name="Han C."/>
            <person name="Land M."/>
            <person name="Hauser L."/>
            <person name="Markowitz V."/>
            <person name="Cheng J.-F."/>
            <person name="Hugenholtz P."/>
            <person name="Woyke T."/>
            <person name="Wu D."/>
            <person name="Spring S."/>
            <person name="Schroeder M."/>
            <person name="Brambilla E."/>
            <person name="Klenk H.-P."/>
            <person name="Eisen J.A."/>
        </authorList>
    </citation>
    <scope>NUCLEOTIDE SEQUENCE [LARGE SCALE GENOMIC DNA]</scope>
    <source>
        <strain evidence="3">DSM 8271 / FlGlyR</strain>
    </source>
</reference>
<dbReference type="SUPFAM" id="SSF53448">
    <property type="entry name" value="Nucleotide-diphospho-sugar transferases"/>
    <property type="match status" value="1"/>
</dbReference>
<evidence type="ECO:0000313" key="2">
    <source>
        <dbReference type="EMBL" id="ADY55902.1"/>
    </source>
</evidence>
<dbReference type="KEGG" id="sgy:Sgly_1604"/>